<reference evidence="4" key="1">
    <citation type="submission" date="2020-09" db="EMBL/GenBank/DDBJ databases">
        <title>Comparative genome analyses of four rice-infecting Rhizoctonia solani isolates reveal extensive enrichment of homogalacturonan modification genes.</title>
        <authorList>
            <person name="Lee D.-Y."/>
            <person name="Jeon J."/>
            <person name="Kim K.-T."/>
            <person name="Cheong K."/>
            <person name="Song H."/>
            <person name="Choi G."/>
            <person name="Ko J."/>
            <person name="Opiyo S.O."/>
            <person name="Zuo S."/>
            <person name="Madhav S."/>
            <person name="Lee Y.-H."/>
            <person name="Wang G.-L."/>
        </authorList>
    </citation>
    <scope>NUCLEOTIDE SEQUENCE</scope>
    <source>
        <strain evidence="4">AG1-IA B2</strain>
    </source>
</reference>
<dbReference type="Pfam" id="PF09511">
    <property type="entry name" value="RNA_lig_T4_1"/>
    <property type="match status" value="1"/>
</dbReference>
<dbReference type="GO" id="GO:0008270">
    <property type="term" value="F:zinc ion binding"/>
    <property type="evidence" value="ECO:0007669"/>
    <property type="project" value="UniProtKB-KW"/>
</dbReference>
<dbReference type="PANTHER" id="PTHR32004">
    <property type="entry name" value="TRNA LIGASE"/>
    <property type="match status" value="1"/>
</dbReference>
<feature type="compositionally biased region" description="Polar residues" evidence="2">
    <location>
        <begin position="862"/>
        <end position="874"/>
    </location>
</feature>
<evidence type="ECO:0000313" key="4">
    <source>
        <dbReference type="EMBL" id="KAF8748380.1"/>
    </source>
</evidence>
<dbReference type="GO" id="GO:0006388">
    <property type="term" value="P:tRNA splicing, via endonucleolytic cleavage and ligation"/>
    <property type="evidence" value="ECO:0007669"/>
    <property type="project" value="InterPro"/>
</dbReference>
<feature type="compositionally biased region" description="Basic residues" evidence="2">
    <location>
        <begin position="970"/>
        <end position="979"/>
    </location>
</feature>
<feature type="compositionally biased region" description="Basic and acidic residues" evidence="2">
    <location>
        <begin position="704"/>
        <end position="719"/>
    </location>
</feature>
<evidence type="ECO:0000256" key="1">
    <source>
        <dbReference type="PROSITE-ProRule" id="PRU00175"/>
    </source>
</evidence>
<feature type="compositionally biased region" description="Basic and acidic residues" evidence="2">
    <location>
        <begin position="661"/>
        <end position="697"/>
    </location>
</feature>
<dbReference type="SUPFAM" id="SSF57850">
    <property type="entry name" value="RING/U-box"/>
    <property type="match status" value="1"/>
</dbReference>
<dbReference type="Pfam" id="PF08302">
    <property type="entry name" value="tRNA_lig_CPD"/>
    <property type="match status" value="1"/>
</dbReference>
<keyword evidence="1" id="KW-0479">Metal-binding</keyword>
<proteinExistence type="predicted"/>
<keyword evidence="1" id="KW-0863">Zinc-finger</keyword>
<protein>
    <submittedName>
        <fullName evidence="4">tRNA ligase</fullName>
    </submittedName>
</protein>
<feature type="compositionally biased region" description="Basic and acidic residues" evidence="2">
    <location>
        <begin position="954"/>
        <end position="969"/>
    </location>
</feature>
<dbReference type="InterPro" id="IPR001841">
    <property type="entry name" value="Znf_RING"/>
</dbReference>
<organism evidence="4 5">
    <name type="scientific">Rhizoctonia solani</name>
    <dbReference type="NCBI Taxonomy" id="456999"/>
    <lineage>
        <taxon>Eukaryota</taxon>
        <taxon>Fungi</taxon>
        <taxon>Dikarya</taxon>
        <taxon>Basidiomycota</taxon>
        <taxon>Agaricomycotina</taxon>
        <taxon>Agaricomycetes</taxon>
        <taxon>Cantharellales</taxon>
        <taxon>Ceratobasidiaceae</taxon>
        <taxon>Rhizoctonia</taxon>
    </lineage>
</organism>
<feature type="compositionally biased region" description="Polar residues" evidence="2">
    <location>
        <begin position="810"/>
        <end position="825"/>
    </location>
</feature>
<dbReference type="GO" id="GO:0005524">
    <property type="term" value="F:ATP binding"/>
    <property type="evidence" value="ECO:0007669"/>
    <property type="project" value="InterPro"/>
</dbReference>
<dbReference type="Proteomes" id="UP000614334">
    <property type="component" value="Unassembled WGS sequence"/>
</dbReference>
<evidence type="ECO:0000313" key="5">
    <source>
        <dbReference type="Proteomes" id="UP000614334"/>
    </source>
</evidence>
<accession>A0A8H7LZH1</accession>
<dbReference type="PANTHER" id="PTHR32004:SF1">
    <property type="entry name" value="TRNA LIGASE"/>
    <property type="match status" value="1"/>
</dbReference>
<dbReference type="PROSITE" id="PS50089">
    <property type="entry name" value="ZF_RING_2"/>
    <property type="match status" value="1"/>
</dbReference>
<dbReference type="Pfam" id="PF08303">
    <property type="entry name" value="tRNA_lig_kinase"/>
    <property type="match status" value="2"/>
</dbReference>
<evidence type="ECO:0000259" key="3">
    <source>
        <dbReference type="PROSITE" id="PS50089"/>
    </source>
</evidence>
<dbReference type="Gene3D" id="3.40.50.1820">
    <property type="entry name" value="alpha/beta hydrolase"/>
    <property type="match status" value="1"/>
</dbReference>
<comment type="caution">
    <text evidence="4">The sequence shown here is derived from an EMBL/GenBank/DDBJ whole genome shotgun (WGS) entry which is preliminary data.</text>
</comment>
<feature type="compositionally biased region" description="Low complexity" evidence="2">
    <location>
        <begin position="829"/>
        <end position="861"/>
    </location>
</feature>
<feature type="domain" description="RING-type" evidence="3">
    <location>
        <begin position="382"/>
        <end position="429"/>
    </location>
</feature>
<dbReference type="InterPro" id="IPR015965">
    <property type="entry name" value="tRNA_lig_PDEase"/>
</dbReference>
<feature type="compositionally biased region" description="Basic and acidic residues" evidence="2">
    <location>
        <begin position="634"/>
        <end position="646"/>
    </location>
</feature>
<keyword evidence="1" id="KW-0862">Zinc</keyword>
<feature type="region of interest" description="Disordered" evidence="2">
    <location>
        <begin position="603"/>
        <end position="886"/>
    </location>
</feature>
<keyword evidence="4" id="KW-0436">Ligase</keyword>
<dbReference type="InterPro" id="IPR015966">
    <property type="entry name" value="tRNA_lig_kin_fungi"/>
</dbReference>
<sequence length="1773" mass="196490">MQDYKPTWWLPGGHLQTAFCVAGDFTKVDEILYERTLLSIPDGGTLGLDFTPRTQDLELPPETPIVVVLHGLSGGSHESYVRSILSQVCASPANGGLGYRAVVVNFRGFLFGWTYGGHSDRIVLHTENVPRARLTGLGFSLGANVLVRYLGEEGEKSRLDAGCALGCPWNLVDNSKKIILLSKCLLQSNGGNLLKLLSRHLKTLAKLPPSRLTPHIPKAFSLRSPTLKQVDAHLTIIAGGHSPPFPFPSPDEYYEWARSDTHVGMVRVPLLAINAADDPIVRTLPVEAALESKCVVLAVTPKGGHLGWFEGGSPFRRTRPPPRWIRKPVSEWIQGTCEVLNSRREVSSEWVEDENGFTVEREKRHIGFRWRVMLKVISSSACDVCFVEYGDDNPPYCIPCGHVSCKSCLDSMIAADRSGSGSARCAFCRSLFEQSGVRRLHVDLGAVPSEVGSCDGSETVNGDAEDETRSLAREADRLAAAVANAVFEQDEEKIKSTSTEGRQWISAQSQVNRTARIRLLEQERDDLRATLMTTERSLRTTTSSLADATASLAESDTALAAAKVELEARESIRTELETLKAELEAAQASREEYKASLNKSKKELANTSAASASVPEKLSRRRSRKLSHSAPKAPGEDGLKKLDGARPKKSRHPTNGDQTEDERKEPGDHATDDLLKTGEHTKSKGHSKDKERKERGRERHRGKDHGEGKQKDKGDDDRPPPTQSKSKKKLHVTPTDDLHPLERSASAPPGTEAEDFEMLKVSTESLPQSKVELSKSSDPRRHTQEADQDPRACRDGPAMRVLRRAMGRKQPSNTTNDLGSASTVVNMKPAPGASPSGSSSSSPPSASQAADPAFAPHAQASGESAQAPRTTAYSTYPLPSMENIAGFGIPGVVHEMSHGPSFGAYAHGDATRRFTDTISRGRGQPAPAPGPRTSEDRGSDGYDRECTWPYESWDQSRSRGKGRDREDRHERKRSGHRRNFSNEWHGEEGVAPIRHYVPADDLPGMSRHGFGEIPYGESPPSYPPLYEQFMDALPPKASPRVRRYYDVDEVKIDKLNLSDTDEVIPPSQPDDSALIRQLRSLAKKQPKLIRGKKYTIAGQSIELTSWKMTEWMYTKSPCPFPTLARGLFTRWVPARGHENDPEGAPGAGKDQIVVRGYDKFFNMNEVKWNTWEALEIHTTSPYTLTLKSNGCIIFMAALTPTELIVTSKHALGDVEGASCGKTRKDFAKTLFDLNLTAVAELCDDSFEERSSISQGQDRSASPWPQRTRVEFSTLGNDEVLRLLKNGDLSHIAKTGTWHGEAVEGFVVRTAVSDRPPALVQAYRGTRGERITDKKEQSTPPPYSPGSTFFFKIKFEEPYLMYREWRELTKKMLAAENKGQLRAAQLPSHMLRRPETRAYHHWVEDQIRHNPKSLAGFNEGHGIIAARERFLECLENGIPYNGSHKTILVPVAIPGSGKTAVAVALQHIYGFGHTQSDDVKQKKTGPQFVKNVLELFRNHDVVFADSDICSDRVVARGDNHQSLHADKQESHRGVISQFFNSFEEVEAEEVDDIIDMEYTDTLEQAVKRAISGISPILDLEIPDDKKINEACAIARSYTVKSTGAKKAAPKPPRYFALVPDINVEKLIGNYFEEEDAPDSGAKMWSDLVSNKRVADRPHVTLIHVKEKQDSVSLWERCLALQKSAGEIEPTFRVTIEMHREFEDVHRQLAEEVVETIPESITNRLHLTIGTRDDSINPFEAASMVADWKRGVNSSAQSVLLRECVVEAKFLGRYS</sequence>
<feature type="compositionally biased region" description="Basic and acidic residues" evidence="2">
    <location>
        <begin position="933"/>
        <end position="946"/>
    </location>
</feature>
<dbReference type="InterPro" id="IPR029058">
    <property type="entry name" value="AB_hydrolase_fold"/>
</dbReference>
<dbReference type="GO" id="GO:0003972">
    <property type="term" value="F:RNA ligase (ATP) activity"/>
    <property type="evidence" value="ECO:0007669"/>
    <property type="project" value="InterPro"/>
</dbReference>
<dbReference type="EMBL" id="JACYCF010000041">
    <property type="protein sequence ID" value="KAF8748380.1"/>
    <property type="molecule type" value="Genomic_DNA"/>
</dbReference>
<dbReference type="InterPro" id="IPR013083">
    <property type="entry name" value="Znf_RING/FYVE/PHD"/>
</dbReference>
<feature type="compositionally biased region" description="Basic and acidic residues" evidence="2">
    <location>
        <begin position="772"/>
        <end position="794"/>
    </location>
</feature>
<evidence type="ECO:0000256" key="2">
    <source>
        <dbReference type="SAM" id="MobiDB-lite"/>
    </source>
</evidence>
<dbReference type="Gene3D" id="3.30.40.10">
    <property type="entry name" value="Zinc/RING finger domain, C3HC4 (zinc finger)"/>
    <property type="match status" value="1"/>
</dbReference>
<dbReference type="InterPro" id="IPR019039">
    <property type="entry name" value="T4-Rnl1-like_N"/>
</dbReference>
<name>A0A8H7LZH1_9AGAM</name>
<feature type="region of interest" description="Disordered" evidence="2">
    <location>
        <begin position="917"/>
        <end position="984"/>
    </location>
</feature>
<dbReference type="GO" id="GO:0005634">
    <property type="term" value="C:nucleus"/>
    <property type="evidence" value="ECO:0007669"/>
    <property type="project" value="TreeGrafter"/>
</dbReference>
<gene>
    <name evidence="4" type="ORF">RHS01_10888</name>
</gene>
<dbReference type="SUPFAM" id="SSF53474">
    <property type="entry name" value="alpha/beta-Hydrolases"/>
    <property type="match status" value="1"/>
</dbReference>